<dbReference type="HOGENOM" id="CLU_004495_5_3_1"/>
<protein>
    <submittedName>
        <fullName evidence="8">Tpo5 polyamine transporter</fullName>
    </submittedName>
</protein>
<evidence type="ECO:0000256" key="7">
    <source>
        <dbReference type="SAM" id="Phobius"/>
    </source>
</evidence>
<dbReference type="AlphaFoldDB" id="H8WZN7"/>
<evidence type="ECO:0000256" key="1">
    <source>
        <dbReference type="ARBA" id="ARBA00004141"/>
    </source>
</evidence>
<evidence type="ECO:0000256" key="3">
    <source>
        <dbReference type="ARBA" id="ARBA00022692"/>
    </source>
</evidence>
<accession>H8WZN7</accession>
<evidence type="ECO:0000313" key="8">
    <source>
        <dbReference type="EMBL" id="CCG22232.1"/>
    </source>
</evidence>
<feature type="compositionally biased region" description="Polar residues" evidence="6">
    <location>
        <begin position="709"/>
        <end position="718"/>
    </location>
</feature>
<dbReference type="Pfam" id="PF13520">
    <property type="entry name" value="AA_permease_2"/>
    <property type="match status" value="1"/>
</dbReference>
<feature type="compositionally biased region" description="Low complexity" evidence="6">
    <location>
        <begin position="70"/>
        <end position="86"/>
    </location>
</feature>
<dbReference type="eggNOG" id="KOG1289">
    <property type="taxonomic scope" value="Eukaryota"/>
</dbReference>
<feature type="transmembrane region" description="Helical" evidence="7">
    <location>
        <begin position="500"/>
        <end position="520"/>
    </location>
</feature>
<feature type="transmembrane region" description="Helical" evidence="7">
    <location>
        <begin position="168"/>
        <end position="189"/>
    </location>
</feature>
<organism evidence="8 9">
    <name type="scientific">Candida orthopsilosis (strain 90-125)</name>
    <name type="common">Yeast</name>
    <dbReference type="NCBI Taxonomy" id="1136231"/>
    <lineage>
        <taxon>Eukaryota</taxon>
        <taxon>Fungi</taxon>
        <taxon>Dikarya</taxon>
        <taxon>Ascomycota</taxon>
        <taxon>Saccharomycotina</taxon>
        <taxon>Pichiomycetes</taxon>
        <taxon>Debaryomycetaceae</taxon>
        <taxon>Candida/Lodderomyces clade</taxon>
        <taxon>Candida</taxon>
    </lineage>
</organism>
<feature type="transmembrane region" description="Helical" evidence="7">
    <location>
        <begin position="132"/>
        <end position="156"/>
    </location>
</feature>
<dbReference type="PANTHER" id="PTHR45649:SF3">
    <property type="entry name" value="POLYAMINE TRANSPORTER TPO5"/>
    <property type="match status" value="1"/>
</dbReference>
<feature type="transmembrane region" description="Helical" evidence="7">
    <location>
        <begin position="476"/>
        <end position="494"/>
    </location>
</feature>
<proteinExistence type="predicted"/>
<gene>
    <name evidence="8" type="ORF">CORT_0B05240</name>
</gene>
<keyword evidence="2" id="KW-0813">Transport</keyword>
<keyword evidence="3 7" id="KW-0812">Transmembrane</keyword>
<comment type="subcellular location">
    <subcellularLocation>
        <location evidence="1">Membrane</location>
        <topology evidence="1">Multi-pass membrane protein</topology>
    </subcellularLocation>
</comment>
<dbReference type="EMBL" id="HE681720">
    <property type="protein sequence ID" value="CCG22232.1"/>
    <property type="molecule type" value="Genomic_DNA"/>
</dbReference>
<feature type="transmembrane region" description="Helical" evidence="7">
    <location>
        <begin position="210"/>
        <end position="237"/>
    </location>
</feature>
<feature type="transmembrane region" description="Helical" evidence="7">
    <location>
        <begin position="575"/>
        <end position="592"/>
    </location>
</feature>
<reference evidence="8 9" key="1">
    <citation type="journal article" date="2012" name="PLoS ONE">
        <title>Sequence and analysis of the genome of the pathogenic yeast Candida orthopsilosis.</title>
        <authorList>
            <person name="Riccombeni A."/>
            <person name="Vidanes G."/>
            <person name="Proux-Wera E."/>
            <person name="Wolfe K.H."/>
            <person name="Butler G."/>
        </authorList>
    </citation>
    <scope>NUCLEOTIDE SEQUENCE [LARGE SCALE GENOMIC DNA]</scope>
    <source>
        <strain evidence="8 9">Co 90-125</strain>
    </source>
</reference>
<feature type="compositionally biased region" description="Polar residues" evidence="6">
    <location>
        <begin position="60"/>
        <end position="69"/>
    </location>
</feature>
<feature type="region of interest" description="Disordered" evidence="6">
    <location>
        <begin position="626"/>
        <end position="718"/>
    </location>
</feature>
<feature type="transmembrane region" description="Helical" evidence="7">
    <location>
        <begin position="287"/>
        <end position="307"/>
    </location>
</feature>
<dbReference type="InterPro" id="IPR002293">
    <property type="entry name" value="AA/rel_permease1"/>
</dbReference>
<dbReference type="RefSeq" id="XP_003867669.1">
    <property type="nucleotide sequence ID" value="XM_003867621.1"/>
</dbReference>
<feature type="transmembrane region" description="Helical" evidence="7">
    <location>
        <begin position="540"/>
        <end position="563"/>
    </location>
</feature>
<feature type="compositionally biased region" description="Acidic residues" evidence="6">
    <location>
        <begin position="689"/>
        <end position="704"/>
    </location>
</feature>
<evidence type="ECO:0000256" key="6">
    <source>
        <dbReference type="SAM" id="MobiDB-lite"/>
    </source>
</evidence>
<dbReference type="Gene3D" id="1.20.1740.10">
    <property type="entry name" value="Amino acid/polyamine transporter I"/>
    <property type="match status" value="1"/>
</dbReference>
<evidence type="ECO:0000256" key="2">
    <source>
        <dbReference type="ARBA" id="ARBA00022448"/>
    </source>
</evidence>
<dbReference type="KEGG" id="cot:CORT_0B05240"/>
<feature type="transmembrane region" description="Helical" evidence="7">
    <location>
        <begin position="417"/>
        <end position="436"/>
    </location>
</feature>
<dbReference type="PANTHER" id="PTHR45649">
    <property type="entry name" value="AMINO-ACID PERMEASE BAT1"/>
    <property type="match status" value="1"/>
</dbReference>
<feature type="transmembrane region" description="Helical" evidence="7">
    <location>
        <begin position="331"/>
        <end position="350"/>
    </location>
</feature>
<keyword evidence="5 7" id="KW-0472">Membrane</keyword>
<dbReference type="Proteomes" id="UP000005018">
    <property type="component" value="Chromosome 2"/>
</dbReference>
<name>H8WZN7_CANO9</name>
<dbReference type="GeneID" id="14538690"/>
<keyword evidence="9" id="KW-1185">Reference proteome</keyword>
<evidence type="ECO:0000256" key="4">
    <source>
        <dbReference type="ARBA" id="ARBA00022989"/>
    </source>
</evidence>
<keyword evidence="4 7" id="KW-1133">Transmembrane helix</keyword>
<feature type="transmembrane region" description="Helical" evidence="7">
    <location>
        <begin position="257"/>
        <end position="275"/>
    </location>
</feature>
<dbReference type="OrthoDB" id="3257095at2759"/>
<sequence length="718" mass="80004">MLVTQISKNRHCKFFSAARSLLKDDHKLRFYIRDKPHHKKRCCWRHMTEILPTSAALDSPMSNNRSQQNSSETISSPDSSSPPSYASHFFSDIQSSRPVRFIESLMDSELLGDNEIEQIEHFKYKQGLERKLTVTSVIGLGFSVMGVPFGLSSTLWISLMDGANVTVLYGWIVVSVMSLFVVLSLSEIISKYPTAGGVYHFSALLSNEKYSLISSWITGWLLLIGNWTYAISIMFSGSQFILSIFGLKDFVYKEDKFLVLGVFFIILAVVGFINFKFSKHLEKINKACILWTIYTVLAIDILLIFYAKRTNSIKQILTTFDNSRSGWPDPLAFIVGLQSSSFTLTGYGMLFSITDEVKNPERNMPKGVISAILMACLTGVIFIIPILTILPELELLLDGDTNIMPIEIIFKLSTESYIISFLMACLMIGTIVFQSIGSLTTASRSTFALARDGGLPMAHLWTEVNSVEEYTIPRNALFLSMIVCAVLSLLSLISRSAFNAFMGAAVVSLAVANGIPIFLLMLNKRQKIKGAAFRLKIFGWFINGVSVFWVILSVFILCVPPVIKNLTWRKMNYASVVLVLFLGVATLGYVTWGSKSFTGPEIETDYFELNNLEANGRKNMDEFVVGDEEEEGGEEGASNEGDISKEFENNFTPPPLVHRKKTYHLLEGNSSSAGRGSKKLPKSMTSYDSNEDLNEISTESDNEVLFESGNGSQEQVGK</sequence>
<feature type="region of interest" description="Disordered" evidence="6">
    <location>
        <begin position="55"/>
        <end position="86"/>
    </location>
</feature>
<dbReference type="GO" id="GO:0016020">
    <property type="term" value="C:membrane"/>
    <property type="evidence" value="ECO:0007669"/>
    <property type="project" value="UniProtKB-SubCell"/>
</dbReference>
<evidence type="ECO:0000256" key="5">
    <source>
        <dbReference type="ARBA" id="ARBA00023136"/>
    </source>
</evidence>
<evidence type="ECO:0000313" key="9">
    <source>
        <dbReference type="Proteomes" id="UP000005018"/>
    </source>
</evidence>
<dbReference type="GO" id="GO:0022857">
    <property type="term" value="F:transmembrane transporter activity"/>
    <property type="evidence" value="ECO:0007669"/>
    <property type="project" value="InterPro"/>
</dbReference>
<feature type="transmembrane region" description="Helical" evidence="7">
    <location>
        <begin position="371"/>
        <end position="390"/>
    </location>
</feature>